<dbReference type="OrthoDB" id="66095at2759"/>
<evidence type="ECO:0000256" key="1">
    <source>
        <dbReference type="SAM" id="MobiDB-lite"/>
    </source>
</evidence>
<feature type="region of interest" description="Disordered" evidence="1">
    <location>
        <begin position="1"/>
        <end position="51"/>
    </location>
</feature>
<comment type="caution">
    <text evidence="2">The sequence shown here is derived from an EMBL/GenBank/DDBJ whole genome shotgun (WGS) entry which is preliminary data.</text>
</comment>
<dbReference type="EMBL" id="LUEZ02000124">
    <property type="protein sequence ID" value="RDB16593.1"/>
    <property type="molecule type" value="Genomic_DNA"/>
</dbReference>
<dbReference type="InParanoid" id="A0A369JA26"/>
<keyword evidence="3" id="KW-1185">Reference proteome</keyword>
<accession>A0A369JA26</accession>
<gene>
    <name evidence="2" type="ORF">Hypma_002824</name>
</gene>
<evidence type="ECO:0000313" key="2">
    <source>
        <dbReference type="EMBL" id="RDB16593.1"/>
    </source>
</evidence>
<dbReference type="Proteomes" id="UP000076154">
    <property type="component" value="Unassembled WGS sequence"/>
</dbReference>
<protein>
    <submittedName>
        <fullName evidence="2">Uncharacterized protein</fullName>
    </submittedName>
</protein>
<reference evidence="2" key="1">
    <citation type="submission" date="2018-04" db="EMBL/GenBank/DDBJ databases">
        <title>Whole genome sequencing of Hypsizygus marmoreus.</title>
        <authorList>
            <person name="Choi I.-G."/>
            <person name="Min B."/>
            <person name="Kim J.-G."/>
            <person name="Kim S."/>
            <person name="Oh Y.-L."/>
            <person name="Kong W.-S."/>
            <person name="Park H."/>
            <person name="Jeong J."/>
            <person name="Song E.-S."/>
        </authorList>
    </citation>
    <scope>NUCLEOTIDE SEQUENCE [LARGE SCALE GENOMIC DNA]</scope>
    <source>
        <strain evidence="2">51987-8</strain>
    </source>
</reference>
<evidence type="ECO:0000313" key="3">
    <source>
        <dbReference type="Proteomes" id="UP000076154"/>
    </source>
</evidence>
<proteinExistence type="predicted"/>
<organism evidence="2 3">
    <name type="scientific">Hypsizygus marmoreus</name>
    <name type="common">White beech mushroom</name>
    <name type="synonym">Agaricus marmoreus</name>
    <dbReference type="NCBI Taxonomy" id="39966"/>
    <lineage>
        <taxon>Eukaryota</taxon>
        <taxon>Fungi</taxon>
        <taxon>Dikarya</taxon>
        <taxon>Basidiomycota</taxon>
        <taxon>Agaricomycotina</taxon>
        <taxon>Agaricomycetes</taxon>
        <taxon>Agaricomycetidae</taxon>
        <taxon>Agaricales</taxon>
        <taxon>Tricholomatineae</taxon>
        <taxon>Lyophyllaceae</taxon>
        <taxon>Hypsizygus</taxon>
    </lineage>
</organism>
<dbReference type="STRING" id="39966.A0A369JA26"/>
<name>A0A369JA26_HYPMA</name>
<sequence length="289" mass="31679">MRLFGFTFGNDDSSSDEELCHTQDSVDEEPSSESDASTPHPNQIPERPSPSVDDVFTARDLLLHFLPLELVYVIFDTAEYWPKISAESMRSIDVPADHTNGNNAAAYCVVTHSIPQILCGSKPIPLTVKRVTFSLVSCDQGWGGEIRTRGTYQDSYTWFEAAIIQGSGADVATRLMSLGAMNADVFNAKAYSRTSGAEIENPLEPTKRWHLQTNIQVSSVRKSHVVEWTDGDIIDDAETDAKAHGRGTGRGFIHSLAPGCGVAVVARAQYPGWTNHVESVKVEIFYSPT</sequence>
<dbReference type="AlphaFoldDB" id="A0A369JA26"/>